<gene>
    <name evidence="1" type="ORF">TSUD_289990</name>
</gene>
<organism evidence="1 2">
    <name type="scientific">Trifolium subterraneum</name>
    <name type="common">Subterranean clover</name>
    <dbReference type="NCBI Taxonomy" id="3900"/>
    <lineage>
        <taxon>Eukaryota</taxon>
        <taxon>Viridiplantae</taxon>
        <taxon>Streptophyta</taxon>
        <taxon>Embryophyta</taxon>
        <taxon>Tracheophyta</taxon>
        <taxon>Spermatophyta</taxon>
        <taxon>Magnoliopsida</taxon>
        <taxon>eudicotyledons</taxon>
        <taxon>Gunneridae</taxon>
        <taxon>Pentapetalae</taxon>
        <taxon>rosids</taxon>
        <taxon>fabids</taxon>
        <taxon>Fabales</taxon>
        <taxon>Fabaceae</taxon>
        <taxon>Papilionoideae</taxon>
        <taxon>50 kb inversion clade</taxon>
        <taxon>NPAAA clade</taxon>
        <taxon>Hologalegina</taxon>
        <taxon>IRL clade</taxon>
        <taxon>Trifolieae</taxon>
        <taxon>Trifolium</taxon>
    </lineage>
</organism>
<name>A0A2Z6N3I7_TRISU</name>
<accession>A0A2Z6N3I7</accession>
<reference evidence="2" key="1">
    <citation type="journal article" date="2017" name="Front. Plant Sci.">
        <title>Climate Clever Clovers: New Paradigm to Reduce the Environmental Footprint of Ruminants by Breeding Low Methanogenic Forages Utilizing Haplotype Variation.</title>
        <authorList>
            <person name="Kaur P."/>
            <person name="Appels R."/>
            <person name="Bayer P.E."/>
            <person name="Keeble-Gagnere G."/>
            <person name="Wang J."/>
            <person name="Hirakawa H."/>
            <person name="Shirasawa K."/>
            <person name="Vercoe P."/>
            <person name="Stefanova K."/>
            <person name="Durmic Z."/>
            <person name="Nichols P."/>
            <person name="Revell C."/>
            <person name="Isobe S.N."/>
            <person name="Edwards D."/>
            <person name="Erskine W."/>
        </authorList>
    </citation>
    <scope>NUCLEOTIDE SEQUENCE [LARGE SCALE GENOMIC DNA]</scope>
    <source>
        <strain evidence="2">cv. Daliak</strain>
    </source>
</reference>
<keyword evidence="2" id="KW-1185">Reference proteome</keyword>
<dbReference type="Proteomes" id="UP000242715">
    <property type="component" value="Unassembled WGS sequence"/>
</dbReference>
<sequence>MINDGNKQNLKTDTRERAKRLRERVEFGTEREKLAAREGLAARERDRRLDAATWYGVCDATEVISLNSW</sequence>
<evidence type="ECO:0000313" key="2">
    <source>
        <dbReference type="Proteomes" id="UP000242715"/>
    </source>
</evidence>
<dbReference type="AlphaFoldDB" id="A0A2Z6N3I7"/>
<dbReference type="EMBL" id="DF973762">
    <property type="protein sequence ID" value="GAU39434.1"/>
    <property type="molecule type" value="Genomic_DNA"/>
</dbReference>
<evidence type="ECO:0000313" key="1">
    <source>
        <dbReference type="EMBL" id="GAU39434.1"/>
    </source>
</evidence>
<proteinExistence type="predicted"/>
<protein>
    <submittedName>
        <fullName evidence="1">Uncharacterized protein</fullName>
    </submittedName>
</protein>